<sequence>MQIDKSQTNLLIEELQLGVKLNECVHSQRRYDFSLMLAMLVDNVCEFSQFGLPLTEQTPKEATEASLRKLLNVIPNAPLAISSLDDIKHFQQGQLVADNKLATMRLVNALQPKAIAFRNDAKHIPSSVMANTSLYCQQTKSGAPKKRLPFNVNAWLSSVQETVVKSPLMA</sequence>
<accession>A0A7X0NGS7</accession>
<proteinExistence type="predicted"/>
<keyword evidence="2" id="KW-1185">Reference proteome</keyword>
<gene>
    <name evidence="1" type="ORF">HNQ55_001698</name>
</gene>
<dbReference type="AlphaFoldDB" id="A0A7X0NGS7"/>
<dbReference type="Proteomes" id="UP000537141">
    <property type="component" value="Unassembled WGS sequence"/>
</dbReference>
<reference evidence="1 2" key="1">
    <citation type="submission" date="2020-08" db="EMBL/GenBank/DDBJ databases">
        <title>Genomic Encyclopedia of Type Strains, Phase IV (KMG-IV): sequencing the most valuable type-strain genomes for metagenomic binning, comparative biology and taxonomic classification.</title>
        <authorList>
            <person name="Goeker M."/>
        </authorList>
    </citation>
    <scope>NUCLEOTIDE SEQUENCE [LARGE SCALE GENOMIC DNA]</scope>
    <source>
        <strain evidence="1 2">DSM 26287</strain>
    </source>
</reference>
<dbReference type="InterPro" id="IPR021879">
    <property type="entry name" value="VC2046_fam"/>
</dbReference>
<organism evidence="1 2">
    <name type="scientific">Thalassotalea piscium</name>
    <dbReference type="NCBI Taxonomy" id="1230533"/>
    <lineage>
        <taxon>Bacteria</taxon>
        <taxon>Pseudomonadati</taxon>
        <taxon>Pseudomonadota</taxon>
        <taxon>Gammaproteobacteria</taxon>
        <taxon>Alteromonadales</taxon>
        <taxon>Colwelliaceae</taxon>
        <taxon>Thalassotalea</taxon>
    </lineage>
</organism>
<evidence type="ECO:0000313" key="1">
    <source>
        <dbReference type="EMBL" id="MBB6543191.1"/>
    </source>
</evidence>
<name>A0A7X0NGS7_9GAMM</name>
<protein>
    <submittedName>
        <fullName evidence="1">Uncharacterized protein</fullName>
    </submittedName>
</protein>
<dbReference type="Pfam" id="PF11993">
    <property type="entry name" value="VC2046"/>
    <property type="match status" value="1"/>
</dbReference>
<dbReference type="EMBL" id="JACHHU010000011">
    <property type="protein sequence ID" value="MBB6543191.1"/>
    <property type="molecule type" value="Genomic_DNA"/>
</dbReference>
<evidence type="ECO:0000313" key="2">
    <source>
        <dbReference type="Proteomes" id="UP000537141"/>
    </source>
</evidence>
<comment type="caution">
    <text evidence="1">The sequence shown here is derived from an EMBL/GenBank/DDBJ whole genome shotgun (WGS) entry which is preliminary data.</text>
</comment>
<dbReference type="RefSeq" id="WP_286290513.1">
    <property type="nucleotide sequence ID" value="NZ_AP027362.1"/>
</dbReference>